<evidence type="ECO:0000256" key="4">
    <source>
        <dbReference type="ARBA" id="ARBA00022840"/>
    </source>
</evidence>
<keyword evidence="1 6" id="KW-0436">Ligase</keyword>
<evidence type="ECO:0000256" key="6">
    <source>
        <dbReference type="HAMAP-Rule" id="MF_01161"/>
    </source>
</evidence>
<dbReference type="InterPro" id="IPR012094">
    <property type="entry name" value="tRNA_Ile_lys_synt"/>
</dbReference>
<comment type="similarity">
    <text evidence="6">Belongs to the tRNA(Ile)-lysidine synthase family.</text>
</comment>
<keyword evidence="3 6" id="KW-0547">Nucleotide-binding</keyword>
<feature type="domain" description="tRNA(Ile)-lysidine/2-thiocytidine synthase N-terminal" evidence="7">
    <location>
        <begin position="28"/>
        <end position="207"/>
    </location>
</feature>
<organism evidence="8 9">
    <name type="scientific">Bauldia litoralis</name>
    <dbReference type="NCBI Taxonomy" id="665467"/>
    <lineage>
        <taxon>Bacteria</taxon>
        <taxon>Pseudomonadati</taxon>
        <taxon>Pseudomonadota</taxon>
        <taxon>Alphaproteobacteria</taxon>
        <taxon>Hyphomicrobiales</taxon>
        <taxon>Kaistiaceae</taxon>
        <taxon>Bauldia</taxon>
    </lineage>
</organism>
<dbReference type="InterPro" id="IPR011063">
    <property type="entry name" value="TilS/TtcA_N"/>
</dbReference>
<gene>
    <name evidence="6" type="primary">tilS</name>
    <name evidence="8" type="ORF">SAMN02982931_00074</name>
</gene>
<keyword evidence="6" id="KW-0963">Cytoplasm</keyword>
<dbReference type="OrthoDB" id="9807403at2"/>
<dbReference type="InterPro" id="IPR012795">
    <property type="entry name" value="tRNA_Ile_lys_synt_N"/>
</dbReference>
<dbReference type="HAMAP" id="MF_01161">
    <property type="entry name" value="tRNA_Ile_lys_synt"/>
    <property type="match status" value="1"/>
</dbReference>
<dbReference type="SUPFAM" id="SSF52402">
    <property type="entry name" value="Adenine nucleotide alpha hydrolases-like"/>
    <property type="match status" value="1"/>
</dbReference>
<feature type="binding site" evidence="6">
    <location>
        <begin position="33"/>
        <end position="38"/>
    </location>
    <ligand>
        <name>ATP</name>
        <dbReference type="ChEBI" id="CHEBI:30616"/>
    </ligand>
</feature>
<keyword evidence="9" id="KW-1185">Reference proteome</keyword>
<accession>A0A1G6A202</accession>
<dbReference type="RefSeq" id="WP_090874241.1">
    <property type="nucleotide sequence ID" value="NZ_FMXQ01000001.1"/>
</dbReference>
<evidence type="ECO:0000313" key="8">
    <source>
        <dbReference type="EMBL" id="SDB02469.1"/>
    </source>
</evidence>
<name>A0A1G6A202_9HYPH</name>
<dbReference type="EC" id="6.3.4.19" evidence="6"/>
<comment type="subcellular location">
    <subcellularLocation>
        <location evidence="6">Cytoplasm</location>
    </subcellularLocation>
</comment>
<dbReference type="PANTHER" id="PTHR43033:SF1">
    <property type="entry name" value="TRNA(ILE)-LYSIDINE SYNTHASE-RELATED"/>
    <property type="match status" value="1"/>
</dbReference>
<dbReference type="CDD" id="cd01992">
    <property type="entry name" value="TilS_N"/>
    <property type="match status" value="1"/>
</dbReference>
<sequence>MRAAEANQPLTDAEVEALLDPVAGADVIALAVSGGADSLALLDVVDRWRRRSGRPEAIVLTVDHGLRPESAGEAADVAKTAERRGFSARVLTASGPAPTSDIEAAARDLRYRLLVREARVSGASHLLLAHHRDDQAETFLMRLQRGSGVFGLAAMRRCVTSDGMAVFRPFLDIPHTRLVATTAAAGLVPVEDPMNRDPRFLRARVRKDMPRLAENGMDSKVLADLARRFANAADAIDSSVDRLISAVSVDQLATARVELVDFAAETAEVRLRLLVRLLAAIGGEGYPPRFQRLEALDAALRQGGRCKRTLGGVVAETRGKSAFFYRESGRDGLPDIALGADGFSGVWDGRYRVRTGPDGGRALRLAALGEAGRRAIQARIASVPATVLEIQPALWRGGEVVAAPTIGYRAEGVRLPSIAVGQIVAERLASPSRFPRYGD</sequence>
<evidence type="ECO:0000256" key="1">
    <source>
        <dbReference type="ARBA" id="ARBA00022598"/>
    </source>
</evidence>
<protein>
    <recommendedName>
        <fullName evidence="6">tRNA(Ile)-lysidine synthase</fullName>
        <ecNumber evidence="6">6.3.4.19</ecNumber>
    </recommendedName>
    <alternativeName>
        <fullName evidence="6">tRNA(Ile)-2-lysyl-cytidine synthase</fullName>
    </alternativeName>
    <alternativeName>
        <fullName evidence="6">tRNA(Ile)-lysidine synthetase</fullName>
    </alternativeName>
</protein>
<comment type="function">
    <text evidence="6">Ligates lysine onto the cytidine present at position 34 of the AUA codon-specific tRNA(Ile) that contains the anticodon CAU, in an ATP-dependent manner. Cytidine is converted to lysidine, thus changing the amino acid specificity of the tRNA from methionine to isoleucine.</text>
</comment>
<dbReference type="AlphaFoldDB" id="A0A1G6A202"/>
<dbReference type="PANTHER" id="PTHR43033">
    <property type="entry name" value="TRNA(ILE)-LYSIDINE SYNTHASE-RELATED"/>
    <property type="match status" value="1"/>
</dbReference>
<dbReference type="Pfam" id="PF01171">
    <property type="entry name" value="ATP_bind_3"/>
    <property type="match status" value="1"/>
</dbReference>
<comment type="catalytic activity">
    <reaction evidence="5 6">
        <text>cytidine(34) in tRNA(Ile2) + L-lysine + ATP = lysidine(34) in tRNA(Ile2) + AMP + diphosphate + H(+)</text>
        <dbReference type="Rhea" id="RHEA:43744"/>
        <dbReference type="Rhea" id="RHEA-COMP:10625"/>
        <dbReference type="Rhea" id="RHEA-COMP:10670"/>
        <dbReference type="ChEBI" id="CHEBI:15378"/>
        <dbReference type="ChEBI" id="CHEBI:30616"/>
        <dbReference type="ChEBI" id="CHEBI:32551"/>
        <dbReference type="ChEBI" id="CHEBI:33019"/>
        <dbReference type="ChEBI" id="CHEBI:82748"/>
        <dbReference type="ChEBI" id="CHEBI:83665"/>
        <dbReference type="ChEBI" id="CHEBI:456215"/>
        <dbReference type="EC" id="6.3.4.19"/>
    </reaction>
</comment>
<evidence type="ECO:0000259" key="7">
    <source>
        <dbReference type="Pfam" id="PF01171"/>
    </source>
</evidence>
<proteinExistence type="inferred from homology"/>
<dbReference type="GO" id="GO:0032267">
    <property type="term" value="F:tRNA(Ile)-lysidine synthase activity"/>
    <property type="evidence" value="ECO:0007669"/>
    <property type="project" value="UniProtKB-EC"/>
</dbReference>
<dbReference type="EMBL" id="FMXQ01000001">
    <property type="protein sequence ID" value="SDB02469.1"/>
    <property type="molecule type" value="Genomic_DNA"/>
</dbReference>
<dbReference type="GO" id="GO:0005524">
    <property type="term" value="F:ATP binding"/>
    <property type="evidence" value="ECO:0007669"/>
    <property type="project" value="UniProtKB-UniRule"/>
</dbReference>
<evidence type="ECO:0000256" key="2">
    <source>
        <dbReference type="ARBA" id="ARBA00022694"/>
    </source>
</evidence>
<comment type="domain">
    <text evidence="6">The N-terminal region contains the highly conserved SGGXDS motif, predicted to be a P-loop motif involved in ATP binding.</text>
</comment>
<dbReference type="GO" id="GO:0005737">
    <property type="term" value="C:cytoplasm"/>
    <property type="evidence" value="ECO:0007669"/>
    <property type="project" value="UniProtKB-SubCell"/>
</dbReference>
<dbReference type="STRING" id="665467.SAMN02982931_00074"/>
<dbReference type="NCBIfam" id="TIGR02432">
    <property type="entry name" value="lysidine_TilS_N"/>
    <property type="match status" value="1"/>
</dbReference>
<evidence type="ECO:0000256" key="5">
    <source>
        <dbReference type="ARBA" id="ARBA00048539"/>
    </source>
</evidence>
<reference evidence="8 9" key="1">
    <citation type="submission" date="2016-10" db="EMBL/GenBank/DDBJ databases">
        <authorList>
            <person name="de Groot N.N."/>
        </authorList>
    </citation>
    <scope>NUCLEOTIDE SEQUENCE [LARGE SCALE GENOMIC DNA]</scope>
    <source>
        <strain evidence="8 9">ATCC 35022</strain>
    </source>
</reference>
<dbReference type="InterPro" id="IPR014729">
    <property type="entry name" value="Rossmann-like_a/b/a_fold"/>
</dbReference>
<dbReference type="Proteomes" id="UP000199071">
    <property type="component" value="Unassembled WGS sequence"/>
</dbReference>
<keyword evidence="2 6" id="KW-0819">tRNA processing</keyword>
<evidence type="ECO:0000256" key="3">
    <source>
        <dbReference type="ARBA" id="ARBA00022741"/>
    </source>
</evidence>
<keyword evidence="4 6" id="KW-0067">ATP-binding</keyword>
<evidence type="ECO:0000313" key="9">
    <source>
        <dbReference type="Proteomes" id="UP000199071"/>
    </source>
</evidence>
<dbReference type="Gene3D" id="3.40.50.620">
    <property type="entry name" value="HUPs"/>
    <property type="match status" value="1"/>
</dbReference>
<dbReference type="GO" id="GO:0006400">
    <property type="term" value="P:tRNA modification"/>
    <property type="evidence" value="ECO:0007669"/>
    <property type="project" value="UniProtKB-UniRule"/>
</dbReference>